<evidence type="ECO:0000256" key="2">
    <source>
        <dbReference type="ARBA" id="ARBA00023015"/>
    </source>
</evidence>
<dbReference type="GO" id="GO:0003677">
    <property type="term" value="F:DNA binding"/>
    <property type="evidence" value="ECO:0007669"/>
    <property type="project" value="UniProtKB-UniRule"/>
</dbReference>
<dbReference type="EMBL" id="CP025781">
    <property type="protein sequence ID" value="QBC43081.1"/>
    <property type="molecule type" value="Genomic_DNA"/>
</dbReference>
<keyword evidence="4" id="KW-0804">Transcription</keyword>
<accession>A0A7G3G720</accession>
<dbReference type="KEGG" id="ifl:C1H71_05635"/>
<keyword evidence="8" id="KW-1185">Reference proteome</keyword>
<dbReference type="NCBIfam" id="TIGR02404">
    <property type="entry name" value="trehalos_R_Bsub"/>
    <property type="match status" value="1"/>
</dbReference>
<keyword evidence="1" id="KW-0678">Repressor</keyword>
<dbReference type="RefSeq" id="WP_130105688.1">
    <property type="nucleotide sequence ID" value="NZ_CP025781.1"/>
</dbReference>
<keyword evidence="2" id="KW-0805">Transcription regulation</keyword>
<dbReference type="InterPro" id="IPR012770">
    <property type="entry name" value="TreR"/>
</dbReference>
<dbReference type="SMART" id="SM00866">
    <property type="entry name" value="UTRA"/>
    <property type="match status" value="1"/>
</dbReference>
<dbReference type="FunFam" id="3.40.1410.10:FF:000008">
    <property type="entry name" value="Transcriptional regulator, GntR family"/>
    <property type="match status" value="1"/>
</dbReference>
<dbReference type="InterPro" id="IPR028978">
    <property type="entry name" value="Chorismate_lyase_/UTRA_dom_sf"/>
</dbReference>
<reference evidence="7 8" key="1">
    <citation type="submission" date="2018-01" db="EMBL/GenBank/DDBJ databases">
        <title>Genome sequence of Iodobacter sp. strain PCH194 isolated from Indian Trans-Himalaya.</title>
        <authorList>
            <person name="Kumar V."/>
            <person name="Thakur V."/>
            <person name="Kumar S."/>
            <person name="Singh D."/>
        </authorList>
    </citation>
    <scope>NUCLEOTIDE SEQUENCE [LARGE SCALE GENOMIC DNA]</scope>
    <source>
        <strain evidence="7 8">PCH194</strain>
    </source>
</reference>
<dbReference type="InterPro" id="IPR011663">
    <property type="entry name" value="UTRA"/>
</dbReference>
<dbReference type="Gene3D" id="1.10.10.10">
    <property type="entry name" value="Winged helix-like DNA-binding domain superfamily/Winged helix DNA-binding domain"/>
    <property type="match status" value="1"/>
</dbReference>
<feature type="domain" description="HTH gntR-type" evidence="6">
    <location>
        <begin position="1"/>
        <end position="69"/>
    </location>
</feature>
<dbReference type="InterPro" id="IPR000524">
    <property type="entry name" value="Tscrpt_reg_HTH_GntR"/>
</dbReference>
<dbReference type="PROSITE" id="PS50949">
    <property type="entry name" value="HTH_GNTR"/>
    <property type="match status" value="1"/>
</dbReference>
<dbReference type="CDD" id="cd07377">
    <property type="entry name" value="WHTH_GntR"/>
    <property type="match status" value="1"/>
</dbReference>
<evidence type="ECO:0000256" key="1">
    <source>
        <dbReference type="ARBA" id="ARBA00022491"/>
    </source>
</evidence>
<dbReference type="GO" id="GO:0045892">
    <property type="term" value="P:negative regulation of DNA-templated transcription"/>
    <property type="evidence" value="ECO:0007669"/>
    <property type="project" value="TreeGrafter"/>
</dbReference>
<organism evidence="7 8">
    <name type="scientific">Iodobacter fluviatilis</name>
    <dbReference type="NCBI Taxonomy" id="537"/>
    <lineage>
        <taxon>Bacteria</taxon>
        <taxon>Pseudomonadati</taxon>
        <taxon>Pseudomonadota</taxon>
        <taxon>Betaproteobacteria</taxon>
        <taxon>Neisseriales</taxon>
        <taxon>Chitinibacteraceae</taxon>
        <taxon>Iodobacter</taxon>
    </lineage>
</organism>
<dbReference type="SUPFAM" id="SSF46785">
    <property type="entry name" value="Winged helix' DNA-binding domain"/>
    <property type="match status" value="1"/>
</dbReference>
<dbReference type="Pfam" id="PF00392">
    <property type="entry name" value="GntR"/>
    <property type="match status" value="1"/>
</dbReference>
<dbReference type="InterPro" id="IPR050679">
    <property type="entry name" value="Bact_HTH_transcr_reg"/>
</dbReference>
<dbReference type="AlphaFoldDB" id="A0A7G3G720"/>
<protein>
    <recommendedName>
        <fullName evidence="5">Trehalose operon repressor</fullName>
    </recommendedName>
</protein>
<proteinExistence type="predicted"/>
<dbReference type="Proteomes" id="UP000515917">
    <property type="component" value="Chromosome"/>
</dbReference>
<dbReference type="Pfam" id="PF07702">
    <property type="entry name" value="UTRA"/>
    <property type="match status" value="1"/>
</dbReference>
<name>A0A7G3G720_9NEIS</name>
<evidence type="ECO:0000256" key="5">
    <source>
        <dbReference type="NCBIfam" id="TIGR02404"/>
    </source>
</evidence>
<dbReference type="SUPFAM" id="SSF64288">
    <property type="entry name" value="Chorismate lyase-like"/>
    <property type="match status" value="1"/>
</dbReference>
<evidence type="ECO:0000259" key="6">
    <source>
        <dbReference type="PROSITE" id="PS50949"/>
    </source>
</evidence>
<dbReference type="PRINTS" id="PR00035">
    <property type="entry name" value="HTHGNTR"/>
</dbReference>
<gene>
    <name evidence="7" type="primary">treR</name>
    <name evidence="7" type="ORF">C1H71_05635</name>
</gene>
<dbReference type="Gene3D" id="3.40.1410.10">
    <property type="entry name" value="Chorismate lyase-like"/>
    <property type="match status" value="1"/>
</dbReference>
<sequence>MNKYSQIFADIVADIDNQRLLKGERIPSESELMNSYAASRGTVRKAVDQLQERGYVQKIHGKGVFVLKPGNIEFQLSGIVSFKESYERLGRAVTTQIADFQLISADKSQAKLLQVPEKTELVRIKRVRNIDGENVILDINYFVAELIPGLTPQIAQHSIYEYIEKVLKLNICYAQRVFEAQPCIEDDSRYLDLNGMDHVIVVKNHTHFYDGRQFEYTESRHRLDKFFFSDIARRSRPDHP</sequence>
<dbReference type="SMART" id="SM00345">
    <property type="entry name" value="HTH_GNTR"/>
    <property type="match status" value="1"/>
</dbReference>
<dbReference type="PANTHER" id="PTHR44846">
    <property type="entry name" value="MANNOSYL-D-GLYCERATE TRANSPORT/METABOLISM SYSTEM REPRESSOR MNGR-RELATED"/>
    <property type="match status" value="1"/>
</dbReference>
<dbReference type="PANTHER" id="PTHR44846:SF12">
    <property type="entry name" value="HTH-TYPE TRANSCRIPTIONAL REGULATOR TRER"/>
    <property type="match status" value="1"/>
</dbReference>
<dbReference type="GO" id="GO:0003700">
    <property type="term" value="F:DNA-binding transcription factor activity"/>
    <property type="evidence" value="ECO:0007669"/>
    <property type="project" value="UniProtKB-UniRule"/>
</dbReference>
<keyword evidence="3" id="KW-0238">DNA-binding</keyword>
<evidence type="ECO:0000313" key="7">
    <source>
        <dbReference type="EMBL" id="QBC43081.1"/>
    </source>
</evidence>
<evidence type="ECO:0000256" key="3">
    <source>
        <dbReference type="ARBA" id="ARBA00023125"/>
    </source>
</evidence>
<dbReference type="InterPro" id="IPR036388">
    <property type="entry name" value="WH-like_DNA-bd_sf"/>
</dbReference>
<evidence type="ECO:0000256" key="4">
    <source>
        <dbReference type="ARBA" id="ARBA00023163"/>
    </source>
</evidence>
<evidence type="ECO:0000313" key="8">
    <source>
        <dbReference type="Proteomes" id="UP000515917"/>
    </source>
</evidence>
<dbReference type="InterPro" id="IPR036390">
    <property type="entry name" value="WH_DNA-bd_sf"/>
</dbReference>